<feature type="transmembrane region" description="Helical" evidence="1">
    <location>
        <begin position="243"/>
        <end position="264"/>
    </location>
</feature>
<keyword evidence="1" id="KW-0812">Transmembrane</keyword>
<feature type="transmembrane region" description="Helical" evidence="1">
    <location>
        <begin position="72"/>
        <end position="96"/>
    </location>
</feature>
<keyword evidence="1" id="KW-1133">Transmembrane helix</keyword>
<gene>
    <name evidence="2" type="ORF">ABUW04_33240</name>
</gene>
<dbReference type="RefSeq" id="WP_380568166.1">
    <property type="nucleotide sequence ID" value="NZ_JBEUKS010000015.1"/>
</dbReference>
<evidence type="ECO:0000256" key="1">
    <source>
        <dbReference type="SAM" id="Phobius"/>
    </source>
</evidence>
<feature type="transmembrane region" description="Helical" evidence="1">
    <location>
        <begin position="117"/>
        <end position="142"/>
    </location>
</feature>
<dbReference type="PANTHER" id="PTHR37305">
    <property type="entry name" value="INTEGRAL MEMBRANE PROTEIN-RELATED"/>
    <property type="match status" value="1"/>
</dbReference>
<feature type="transmembrane region" description="Helical" evidence="1">
    <location>
        <begin position="34"/>
        <end position="52"/>
    </location>
</feature>
<reference evidence="2 3" key="1">
    <citation type="submission" date="2024-06" db="EMBL/GenBank/DDBJ databases">
        <authorList>
            <person name="Lee S.D."/>
        </authorList>
    </citation>
    <scope>NUCLEOTIDE SEQUENCE [LARGE SCALE GENOMIC DNA]</scope>
    <source>
        <strain evidence="2 3">N1-10</strain>
    </source>
</reference>
<feature type="transmembrane region" description="Helical" evidence="1">
    <location>
        <begin position="162"/>
        <end position="186"/>
    </location>
</feature>
<dbReference type="PANTHER" id="PTHR37305:SF1">
    <property type="entry name" value="MEMBRANE PROTEIN"/>
    <property type="match status" value="1"/>
</dbReference>
<organism evidence="2 3">
    <name type="scientific">Streptacidiphilus jeojiensis</name>
    <dbReference type="NCBI Taxonomy" id="3229225"/>
    <lineage>
        <taxon>Bacteria</taxon>
        <taxon>Bacillati</taxon>
        <taxon>Actinomycetota</taxon>
        <taxon>Actinomycetes</taxon>
        <taxon>Kitasatosporales</taxon>
        <taxon>Streptomycetaceae</taxon>
        <taxon>Streptacidiphilus</taxon>
    </lineage>
</organism>
<dbReference type="EMBL" id="JBEUKS010000015">
    <property type="protein sequence ID" value="MFC1443115.1"/>
    <property type="molecule type" value="Genomic_DNA"/>
</dbReference>
<protein>
    <submittedName>
        <fullName evidence="2">ABC transporter permease</fullName>
    </submittedName>
</protein>
<accession>A0ABV6XXX3</accession>
<dbReference type="Proteomes" id="UP001592581">
    <property type="component" value="Unassembled WGS sequence"/>
</dbReference>
<keyword evidence="1" id="KW-0472">Membrane</keyword>
<keyword evidence="3" id="KW-1185">Reference proteome</keyword>
<comment type="caution">
    <text evidence="2">The sequence shown here is derived from an EMBL/GenBank/DDBJ whole genome shotgun (WGS) entry which is preliminary data.</text>
</comment>
<name>A0ABV6XXX3_9ACTN</name>
<evidence type="ECO:0000313" key="3">
    <source>
        <dbReference type="Proteomes" id="UP001592581"/>
    </source>
</evidence>
<proteinExistence type="predicted"/>
<feature type="transmembrane region" description="Helical" evidence="1">
    <location>
        <begin position="193"/>
        <end position="214"/>
    </location>
</feature>
<evidence type="ECO:0000313" key="2">
    <source>
        <dbReference type="EMBL" id="MFC1443115.1"/>
    </source>
</evidence>
<sequence length="269" mass="26877">MSTVTAPARPVYKVTGLRVLRAEWAKTWSLRSTWITLGVALLLLVVAGLLGAANYSPSGTGRGPGADAKDAIGVALGGIGFTQLAIGVLGVLIAGGEYSTGMIRSTLAAVPRRLPVLWSKAAVFGVVALVVATVGAFVSFLAGEHFLSGQAIALDLSSSGVLRSLLGAGVYLALVGVLGVALGALVRSVAGGIGLLVASLMLLDVLAGLLPSSLGNDISPYLPGNAGGSIYALHQAGNTLSPGAGLAVFAGWVALALVGAAWRLKRSDA</sequence>